<dbReference type="PANTHER" id="PTHR37984">
    <property type="entry name" value="PROTEIN CBG26694"/>
    <property type="match status" value="1"/>
</dbReference>
<feature type="domain" description="Reverse transcriptase RNase H-like" evidence="7">
    <location>
        <begin position="115"/>
        <end position="176"/>
    </location>
</feature>
<comment type="caution">
    <text evidence="8">The sequence shown here is derived from an EMBL/GenBank/DDBJ whole genome shotgun (WGS) entry which is preliminary data.</text>
</comment>
<dbReference type="FunFam" id="3.30.70.270:FF:000045">
    <property type="entry name" value="Transposon Tf2-7 polyprotein"/>
    <property type="match status" value="1"/>
</dbReference>
<gene>
    <name evidence="8" type="ORF">AGERDE_LOCUS13444</name>
</gene>
<keyword evidence="2" id="KW-0548">Nucleotidyltransferase</keyword>
<organism evidence="8 9">
    <name type="scientific">Ambispora gerdemannii</name>
    <dbReference type="NCBI Taxonomy" id="144530"/>
    <lineage>
        <taxon>Eukaryota</taxon>
        <taxon>Fungi</taxon>
        <taxon>Fungi incertae sedis</taxon>
        <taxon>Mucoromycota</taxon>
        <taxon>Glomeromycotina</taxon>
        <taxon>Glomeromycetes</taxon>
        <taxon>Archaeosporales</taxon>
        <taxon>Ambisporaceae</taxon>
        <taxon>Ambispora</taxon>
    </lineage>
</organism>
<dbReference type="EMBL" id="CAJVPL010017712">
    <property type="protein sequence ID" value="CAG8699633.1"/>
    <property type="molecule type" value="Genomic_DNA"/>
</dbReference>
<dbReference type="Pfam" id="PF17917">
    <property type="entry name" value="RT_RNaseH"/>
    <property type="match status" value="1"/>
</dbReference>
<keyword evidence="9" id="KW-1185">Reference proteome</keyword>
<keyword evidence="6" id="KW-0695">RNA-directed DNA polymerase</keyword>
<keyword evidence="1" id="KW-0808">Transferase</keyword>
<reference evidence="8" key="1">
    <citation type="submission" date="2021-06" db="EMBL/GenBank/DDBJ databases">
        <authorList>
            <person name="Kallberg Y."/>
            <person name="Tangrot J."/>
            <person name="Rosling A."/>
        </authorList>
    </citation>
    <scope>NUCLEOTIDE SEQUENCE</scope>
    <source>
        <strain evidence="8">MT106</strain>
    </source>
</reference>
<accession>A0A9N9HPM2</accession>
<dbReference type="InterPro" id="IPR043128">
    <property type="entry name" value="Rev_trsase/Diguanyl_cyclase"/>
</dbReference>
<sequence length="177" mass="20634">DQLEFLGHIITREGIKPNFIKVEKVKKFPQPTNTTELRGFLGLASYYRWFIQGFSDIADLLHLLLKKEEKYKWKPNQEIAFQQLKEKLINAPILLYPNFTKKFIIATDASKLGLAYASRGLAPAERNYAAHEMECLAVIWAVKYFRQYLLEQKFDLITDHVGLKWLITNSNHTGRTM</sequence>
<feature type="non-terminal residue" evidence="8">
    <location>
        <position position="1"/>
    </location>
</feature>
<evidence type="ECO:0000256" key="6">
    <source>
        <dbReference type="ARBA" id="ARBA00022918"/>
    </source>
</evidence>
<keyword evidence="4" id="KW-0255">Endonuclease</keyword>
<dbReference type="OrthoDB" id="5593162at2759"/>
<keyword evidence="5" id="KW-0378">Hydrolase</keyword>
<evidence type="ECO:0000313" key="8">
    <source>
        <dbReference type="EMBL" id="CAG8699633.1"/>
    </source>
</evidence>
<protein>
    <submittedName>
        <fullName evidence="8">6754_t:CDS:1</fullName>
    </submittedName>
</protein>
<dbReference type="InterPro" id="IPR043502">
    <property type="entry name" value="DNA/RNA_pol_sf"/>
</dbReference>
<keyword evidence="3" id="KW-0540">Nuclease</keyword>
<dbReference type="GO" id="GO:0016787">
    <property type="term" value="F:hydrolase activity"/>
    <property type="evidence" value="ECO:0007669"/>
    <property type="project" value="UniProtKB-KW"/>
</dbReference>
<evidence type="ECO:0000256" key="1">
    <source>
        <dbReference type="ARBA" id="ARBA00022679"/>
    </source>
</evidence>
<name>A0A9N9HPM2_9GLOM</name>
<dbReference type="GO" id="GO:0004519">
    <property type="term" value="F:endonuclease activity"/>
    <property type="evidence" value="ECO:0007669"/>
    <property type="project" value="UniProtKB-KW"/>
</dbReference>
<evidence type="ECO:0000256" key="3">
    <source>
        <dbReference type="ARBA" id="ARBA00022722"/>
    </source>
</evidence>
<dbReference type="Proteomes" id="UP000789831">
    <property type="component" value="Unassembled WGS sequence"/>
</dbReference>
<dbReference type="Gene3D" id="3.30.70.270">
    <property type="match status" value="1"/>
</dbReference>
<evidence type="ECO:0000256" key="4">
    <source>
        <dbReference type="ARBA" id="ARBA00022759"/>
    </source>
</evidence>
<proteinExistence type="predicted"/>
<dbReference type="InterPro" id="IPR041373">
    <property type="entry name" value="RT_RNaseH"/>
</dbReference>
<evidence type="ECO:0000256" key="5">
    <source>
        <dbReference type="ARBA" id="ARBA00022801"/>
    </source>
</evidence>
<dbReference type="SUPFAM" id="SSF56672">
    <property type="entry name" value="DNA/RNA polymerases"/>
    <property type="match status" value="1"/>
</dbReference>
<feature type="non-terminal residue" evidence="8">
    <location>
        <position position="177"/>
    </location>
</feature>
<evidence type="ECO:0000259" key="7">
    <source>
        <dbReference type="Pfam" id="PF17917"/>
    </source>
</evidence>
<dbReference type="AlphaFoldDB" id="A0A9N9HPM2"/>
<evidence type="ECO:0000256" key="2">
    <source>
        <dbReference type="ARBA" id="ARBA00022695"/>
    </source>
</evidence>
<dbReference type="PANTHER" id="PTHR37984:SF5">
    <property type="entry name" value="PROTEIN NYNRIN-LIKE"/>
    <property type="match status" value="1"/>
</dbReference>
<dbReference type="GO" id="GO:0003964">
    <property type="term" value="F:RNA-directed DNA polymerase activity"/>
    <property type="evidence" value="ECO:0007669"/>
    <property type="project" value="UniProtKB-KW"/>
</dbReference>
<evidence type="ECO:0000313" key="9">
    <source>
        <dbReference type="Proteomes" id="UP000789831"/>
    </source>
</evidence>
<dbReference type="InterPro" id="IPR050951">
    <property type="entry name" value="Retrovirus_Pol_polyprotein"/>
</dbReference>